<keyword evidence="1" id="KW-0812">Transmembrane</keyword>
<feature type="domain" description="Mce/MlaD" evidence="2">
    <location>
        <begin position="46"/>
        <end position="123"/>
    </location>
</feature>
<name>A0A2T4ULU5_9ACTN</name>
<evidence type="ECO:0000256" key="1">
    <source>
        <dbReference type="SAM" id="Phobius"/>
    </source>
</evidence>
<organism evidence="3 4">
    <name type="scientific">Paraconexibacter algicola</name>
    <dbReference type="NCBI Taxonomy" id="2133960"/>
    <lineage>
        <taxon>Bacteria</taxon>
        <taxon>Bacillati</taxon>
        <taxon>Actinomycetota</taxon>
        <taxon>Thermoleophilia</taxon>
        <taxon>Solirubrobacterales</taxon>
        <taxon>Paraconexibacteraceae</taxon>
        <taxon>Paraconexibacter</taxon>
    </lineage>
</organism>
<dbReference type="InterPro" id="IPR052336">
    <property type="entry name" value="MlaD_Phospholipid_Transporter"/>
</dbReference>
<dbReference type="PANTHER" id="PTHR33371">
    <property type="entry name" value="INTERMEMBRANE PHOSPHOLIPID TRANSPORT SYSTEM BINDING PROTEIN MLAD-RELATED"/>
    <property type="match status" value="1"/>
</dbReference>
<evidence type="ECO:0000259" key="2">
    <source>
        <dbReference type="Pfam" id="PF02470"/>
    </source>
</evidence>
<dbReference type="PANTHER" id="PTHR33371:SF4">
    <property type="entry name" value="INTERMEMBRANE PHOSPHOLIPID TRANSPORT SYSTEM BINDING PROTEIN MLAD"/>
    <property type="match status" value="1"/>
</dbReference>
<evidence type="ECO:0000313" key="3">
    <source>
        <dbReference type="EMBL" id="PTL60233.1"/>
    </source>
</evidence>
<proteinExistence type="predicted"/>
<accession>A0A2T4ULU5</accession>
<protein>
    <recommendedName>
        <fullName evidence="2">Mce/MlaD domain-containing protein</fullName>
    </recommendedName>
</protein>
<sequence>MKRAIRKSFKDFAAVIGLMVIAAVVGGYILSQQRLRFPLVEDAPFTLKAEFSTAQAVTPGQGQTVRVSGVRIGDIGKVELRDGVAVVSMDIDQQYREVVHTDAKALLRPKTGLKDMFIELDPGSRSAPVAREGWTMPVANTLPDVNPDEIFAALDADTRDYLTLLVDGAGKGLADRGDDLREVFRRFEPTHRDLAKVTGLVAQRDEHLRRLVNRLARLNGALADKDDELTRLVSSSASVLRAFSSEQAGITQAVGRLPGTLRQTTATLGKVQRLADTLGPATTALRPAVRRLDDANRAVAPFVTEAAPLLRTRVRPFVRAARPTVADLAVPARRLAETTPDLTRAFTALNALLNLAAYNQNGKEGPGVKDRDEGYLFWAAWLQHVGNALFSTGDANGPFRPVSVGGSCGTISQVANSTPLLGMVLAPVLADPTVCKGVLG</sequence>
<gene>
    <name evidence="3" type="ORF">C7Y72_11585</name>
</gene>
<dbReference type="RefSeq" id="WP_107568878.1">
    <property type="nucleotide sequence ID" value="NZ_PYYB01000001.1"/>
</dbReference>
<dbReference type="Pfam" id="PF02470">
    <property type="entry name" value="MlaD"/>
    <property type="match status" value="1"/>
</dbReference>
<keyword evidence="1" id="KW-0472">Membrane</keyword>
<keyword evidence="4" id="KW-1185">Reference proteome</keyword>
<feature type="transmembrane region" description="Helical" evidence="1">
    <location>
        <begin position="12"/>
        <end position="30"/>
    </location>
</feature>
<evidence type="ECO:0000313" key="4">
    <source>
        <dbReference type="Proteomes" id="UP000240739"/>
    </source>
</evidence>
<comment type="caution">
    <text evidence="3">The sequence shown here is derived from an EMBL/GenBank/DDBJ whole genome shotgun (WGS) entry which is preliminary data.</text>
</comment>
<dbReference type="InterPro" id="IPR003399">
    <property type="entry name" value="Mce/MlaD"/>
</dbReference>
<dbReference type="OrthoDB" id="5242258at2"/>
<reference evidence="3 4" key="1">
    <citation type="submission" date="2018-03" db="EMBL/GenBank/DDBJ databases">
        <title>Aquarubrobacter algicola gen. nov., sp. nov., a novel actinobacterium isolated from shallow eutrophic lake during the end of cyanobacterial harmful algal blooms.</title>
        <authorList>
            <person name="Chun S.J."/>
        </authorList>
    </citation>
    <scope>NUCLEOTIDE SEQUENCE [LARGE SCALE GENOMIC DNA]</scope>
    <source>
        <strain evidence="3 4">Seoho-28</strain>
    </source>
</reference>
<keyword evidence="1" id="KW-1133">Transmembrane helix</keyword>
<dbReference type="Proteomes" id="UP000240739">
    <property type="component" value="Unassembled WGS sequence"/>
</dbReference>
<dbReference type="EMBL" id="PYYB01000001">
    <property type="protein sequence ID" value="PTL60233.1"/>
    <property type="molecule type" value="Genomic_DNA"/>
</dbReference>
<dbReference type="AlphaFoldDB" id="A0A2T4ULU5"/>